<reference evidence="8 9" key="1">
    <citation type="submission" date="2015-06" db="EMBL/GenBank/DDBJ databases">
        <title>Draft genome of the ant-associated black yeast Phialophora attae CBS 131958.</title>
        <authorList>
            <person name="Moreno L.F."/>
            <person name="Stielow B.J."/>
            <person name="de Hoog S."/>
            <person name="Vicente V.A."/>
            <person name="Weiss V.A."/>
            <person name="de Vries M."/>
            <person name="Cruz L.M."/>
            <person name="Souza E.M."/>
        </authorList>
    </citation>
    <scope>NUCLEOTIDE SEQUENCE [LARGE SCALE GENOMIC DNA]</scope>
    <source>
        <strain evidence="8 9">CBS 131958</strain>
    </source>
</reference>
<dbReference type="PROSITE" id="PS00086">
    <property type="entry name" value="CYTOCHROME_P450"/>
    <property type="match status" value="1"/>
</dbReference>
<dbReference type="GO" id="GO:0005506">
    <property type="term" value="F:iron ion binding"/>
    <property type="evidence" value="ECO:0007669"/>
    <property type="project" value="InterPro"/>
</dbReference>
<dbReference type="GO" id="GO:0004497">
    <property type="term" value="F:monooxygenase activity"/>
    <property type="evidence" value="ECO:0007669"/>
    <property type="project" value="UniProtKB-KW"/>
</dbReference>
<dbReference type="PRINTS" id="PR00385">
    <property type="entry name" value="P450"/>
</dbReference>
<feature type="binding site" description="axial binding residue" evidence="5">
    <location>
        <position position="456"/>
    </location>
    <ligand>
        <name>heme</name>
        <dbReference type="ChEBI" id="CHEBI:30413"/>
    </ligand>
    <ligandPart>
        <name>Fe</name>
        <dbReference type="ChEBI" id="CHEBI:18248"/>
    </ligandPart>
</feature>
<comment type="caution">
    <text evidence="8">The sequence shown here is derived from an EMBL/GenBank/DDBJ whole genome shotgun (WGS) entry which is preliminary data.</text>
</comment>
<dbReference type="GeneID" id="28739406"/>
<dbReference type="Proteomes" id="UP000038010">
    <property type="component" value="Unassembled WGS sequence"/>
</dbReference>
<evidence type="ECO:0000256" key="6">
    <source>
        <dbReference type="RuleBase" id="RU000461"/>
    </source>
</evidence>
<gene>
    <name evidence="8" type="ORF">AB675_7178</name>
</gene>
<organism evidence="8 9">
    <name type="scientific">Cyphellophora attinorum</name>
    <dbReference type="NCBI Taxonomy" id="1664694"/>
    <lineage>
        <taxon>Eukaryota</taxon>
        <taxon>Fungi</taxon>
        <taxon>Dikarya</taxon>
        <taxon>Ascomycota</taxon>
        <taxon>Pezizomycotina</taxon>
        <taxon>Eurotiomycetes</taxon>
        <taxon>Chaetothyriomycetidae</taxon>
        <taxon>Chaetothyriales</taxon>
        <taxon>Cyphellophoraceae</taxon>
        <taxon>Cyphellophora</taxon>
    </lineage>
</organism>
<protein>
    <submittedName>
        <fullName evidence="8">Fumitremorgin C synthase</fullName>
    </submittedName>
</protein>
<dbReference type="InterPro" id="IPR002401">
    <property type="entry name" value="Cyt_P450_E_grp-I"/>
</dbReference>
<dbReference type="GO" id="GO:0020037">
    <property type="term" value="F:heme binding"/>
    <property type="evidence" value="ECO:0007669"/>
    <property type="project" value="InterPro"/>
</dbReference>
<keyword evidence="9" id="KW-1185">Reference proteome</keyword>
<keyword evidence="4 5" id="KW-0408">Iron</keyword>
<evidence type="ECO:0000256" key="2">
    <source>
        <dbReference type="ARBA" id="ARBA00022723"/>
    </source>
</evidence>
<evidence type="ECO:0000256" key="5">
    <source>
        <dbReference type="PIRSR" id="PIRSR602401-1"/>
    </source>
</evidence>
<dbReference type="EMBL" id="LFJN01000005">
    <property type="protein sequence ID" value="KPI43562.1"/>
    <property type="molecule type" value="Genomic_DNA"/>
</dbReference>
<dbReference type="Pfam" id="PF00067">
    <property type="entry name" value="p450"/>
    <property type="match status" value="1"/>
</dbReference>
<evidence type="ECO:0000256" key="7">
    <source>
        <dbReference type="SAM" id="SignalP"/>
    </source>
</evidence>
<accession>A0A0N1HEY4</accession>
<dbReference type="InterPro" id="IPR036396">
    <property type="entry name" value="Cyt_P450_sf"/>
</dbReference>
<dbReference type="GO" id="GO:0016705">
    <property type="term" value="F:oxidoreductase activity, acting on paired donors, with incorporation or reduction of molecular oxygen"/>
    <property type="evidence" value="ECO:0007669"/>
    <property type="project" value="InterPro"/>
</dbReference>
<evidence type="ECO:0000313" key="8">
    <source>
        <dbReference type="EMBL" id="KPI43562.1"/>
    </source>
</evidence>
<comment type="cofactor">
    <cofactor evidence="5">
        <name>heme</name>
        <dbReference type="ChEBI" id="CHEBI:30413"/>
    </cofactor>
</comment>
<keyword evidence="3 6" id="KW-0560">Oxidoreductase</keyword>
<proteinExistence type="inferred from homology"/>
<feature type="chain" id="PRO_5005873228" evidence="7">
    <location>
        <begin position="23"/>
        <end position="563"/>
    </location>
</feature>
<evidence type="ECO:0000256" key="4">
    <source>
        <dbReference type="ARBA" id="ARBA00023004"/>
    </source>
</evidence>
<dbReference type="VEuPathDB" id="FungiDB:AB675_7178"/>
<evidence type="ECO:0000313" key="9">
    <source>
        <dbReference type="Proteomes" id="UP000038010"/>
    </source>
</evidence>
<keyword evidence="2 5" id="KW-0479">Metal-binding</keyword>
<name>A0A0N1HEY4_9EURO</name>
<dbReference type="OrthoDB" id="1103324at2759"/>
<dbReference type="InterPro" id="IPR001128">
    <property type="entry name" value="Cyt_P450"/>
</dbReference>
<keyword evidence="6" id="KW-0503">Monooxygenase</keyword>
<dbReference type="PANTHER" id="PTHR46300:SF8">
    <property type="entry name" value="CYTOCHROME P450 2E1"/>
    <property type="match status" value="1"/>
</dbReference>
<dbReference type="PRINTS" id="PR00463">
    <property type="entry name" value="EP450I"/>
</dbReference>
<evidence type="ECO:0000256" key="3">
    <source>
        <dbReference type="ARBA" id="ARBA00023002"/>
    </source>
</evidence>
<dbReference type="InterPro" id="IPR050364">
    <property type="entry name" value="Cytochrome_P450_fung"/>
</dbReference>
<comment type="similarity">
    <text evidence="1 6">Belongs to the cytochrome P450 family.</text>
</comment>
<dbReference type="CDD" id="cd11065">
    <property type="entry name" value="CYP64-like"/>
    <property type="match status" value="1"/>
</dbReference>
<dbReference type="STRING" id="1664694.A0A0N1HEY4"/>
<keyword evidence="7" id="KW-0732">Signal</keyword>
<dbReference type="PANTHER" id="PTHR46300">
    <property type="entry name" value="P450, PUTATIVE (EUROFUNG)-RELATED-RELATED"/>
    <property type="match status" value="1"/>
</dbReference>
<evidence type="ECO:0000256" key="1">
    <source>
        <dbReference type="ARBA" id="ARBA00010617"/>
    </source>
</evidence>
<sequence>MHTFTAVLGAVALLSIIGYGLAFLAQAESTEVSLKGARPLPGPGGYPIVGNLPQIPAKHSWLKFLQWGKQYGLLYRLNLAGTTHVVVCSEKIANDLCRERGNIYSDRLQFPMATKLLSNDFRPLLLPYGDTWRAFRKFTHGVANNSAAATYEPVQEEEALRLVHDLIEEPSRYDALLERYAASIIMSITYGTTIYSTSHPTLKRIKEVNHQLERVASPGAYLVDAFPSLMKLPTWLAPFKSEGNRLHREEHSLFSSLVIDVANRAARGDPSTQGTVTKLWLDTKGKYPAMTDPHAHYTLGTIFEAGADTTAAALMSFMLAMVLYPGKFDKVAAEVDSIVPDRLPSFADLPKLPYLRACVKETLRWRPVVAGGLPHFLSARNDVYSFNGTTYQIPKYSVIHPNQWAIHRDPEVYPDEPESFLPERWVEPAFPTYREPLTEYPNLRDYSCFGFGRRICPGRNIAERNLMIAGMMIVWGCEIRAKKTKAAGGEEITLWPPEYDYTVGFNAWPKWFDFELNARLGREHVLGREFERVWGARIRDHESGKAGPEVDPGANDRDCGCVL</sequence>
<dbReference type="SUPFAM" id="SSF48264">
    <property type="entry name" value="Cytochrome P450"/>
    <property type="match status" value="1"/>
</dbReference>
<dbReference type="InterPro" id="IPR017972">
    <property type="entry name" value="Cyt_P450_CS"/>
</dbReference>
<dbReference type="Gene3D" id="1.10.630.10">
    <property type="entry name" value="Cytochrome P450"/>
    <property type="match status" value="1"/>
</dbReference>
<dbReference type="AlphaFoldDB" id="A0A0N1HEY4"/>
<feature type="signal peptide" evidence="7">
    <location>
        <begin position="1"/>
        <end position="22"/>
    </location>
</feature>
<dbReference type="RefSeq" id="XP_018003525.1">
    <property type="nucleotide sequence ID" value="XM_018147526.1"/>
</dbReference>
<keyword evidence="5 6" id="KW-0349">Heme</keyword>